<evidence type="ECO:0000313" key="3">
    <source>
        <dbReference type="Proteomes" id="UP000177811"/>
    </source>
</evidence>
<evidence type="ECO:0000256" key="1">
    <source>
        <dbReference type="SAM" id="SignalP"/>
    </source>
</evidence>
<proteinExistence type="predicted"/>
<organism evidence="2 3">
    <name type="scientific">Candidatus Sungbacteria bacterium RIFCSPHIGHO2_02_FULL_51_29</name>
    <dbReference type="NCBI Taxonomy" id="1802273"/>
    <lineage>
        <taxon>Bacteria</taxon>
        <taxon>Candidatus Sungiibacteriota</taxon>
    </lineage>
</organism>
<name>A0A1G2KPF1_9BACT</name>
<dbReference type="AlphaFoldDB" id="A0A1G2KPF1"/>
<reference evidence="2 3" key="1">
    <citation type="journal article" date="2016" name="Nat. Commun.">
        <title>Thousands of microbial genomes shed light on interconnected biogeochemical processes in an aquifer system.</title>
        <authorList>
            <person name="Anantharaman K."/>
            <person name="Brown C.T."/>
            <person name="Hug L.A."/>
            <person name="Sharon I."/>
            <person name="Castelle C.J."/>
            <person name="Probst A.J."/>
            <person name="Thomas B.C."/>
            <person name="Singh A."/>
            <person name="Wilkins M.J."/>
            <person name="Karaoz U."/>
            <person name="Brodie E.L."/>
            <person name="Williams K.H."/>
            <person name="Hubbard S.S."/>
            <person name="Banfield J.F."/>
        </authorList>
    </citation>
    <scope>NUCLEOTIDE SEQUENCE [LARGE SCALE GENOMIC DNA]</scope>
</reference>
<evidence type="ECO:0000313" key="2">
    <source>
        <dbReference type="EMBL" id="OHA01277.1"/>
    </source>
</evidence>
<feature type="signal peptide" evidence="1">
    <location>
        <begin position="1"/>
        <end position="24"/>
    </location>
</feature>
<dbReference type="EMBL" id="MHQL01000066">
    <property type="protein sequence ID" value="OHA01277.1"/>
    <property type="molecule type" value="Genomic_DNA"/>
</dbReference>
<gene>
    <name evidence="2" type="ORF">A3C16_01910</name>
</gene>
<keyword evidence="1" id="KW-0732">Signal</keyword>
<feature type="chain" id="PRO_5009583426" evidence="1">
    <location>
        <begin position="25"/>
        <end position="155"/>
    </location>
</feature>
<accession>A0A1G2KPF1</accession>
<protein>
    <submittedName>
        <fullName evidence="2">Uncharacterized protein</fullName>
    </submittedName>
</protein>
<sequence>MKKVIVAFFVALLLSGMVSSASLAEYLPTDAQISQAMTLIPVLGRAHETSVAYQVGESYREGAIAFFGVTFGGTEKVYWGYEEWEPMGVGADGDKLFLVTWWEFTRTEVRRRVNIYAYSGKMHGISELESVPMTPEIATKSEKAWRLLSKAGTSI</sequence>
<dbReference type="Proteomes" id="UP000177811">
    <property type="component" value="Unassembled WGS sequence"/>
</dbReference>
<comment type="caution">
    <text evidence="2">The sequence shown here is derived from an EMBL/GenBank/DDBJ whole genome shotgun (WGS) entry which is preliminary data.</text>
</comment>